<evidence type="ECO:0000313" key="2">
    <source>
        <dbReference type="Proteomes" id="UP001515683"/>
    </source>
</evidence>
<dbReference type="RefSeq" id="WP_167012187.1">
    <property type="nucleotide sequence ID" value="NZ_VWXF01000001.1"/>
</dbReference>
<sequence>MAKNNSLPSVADFRTAYPQFADTAKFPDLQVTLRLTLADNLLNEKVTGTEMFPYFVKLFVAHYMVLWAADSRAMATGGAGGSTNGVQSSKSVDKVSVSYDTGATLNPDAGFWNNSRYGAEFWQLIMMFGAGGRQL</sequence>
<accession>A0ABX0R4E1</accession>
<keyword evidence="2" id="KW-1185">Reference proteome</keyword>
<dbReference type="Proteomes" id="UP001515683">
    <property type="component" value="Unassembled WGS sequence"/>
</dbReference>
<dbReference type="InterPro" id="IPR025127">
    <property type="entry name" value="DUF4054"/>
</dbReference>
<protein>
    <submittedName>
        <fullName evidence="1">DUF4054 domain-containing protein</fullName>
    </submittedName>
</protein>
<dbReference type="Pfam" id="PF13262">
    <property type="entry name" value="DUF4054"/>
    <property type="match status" value="1"/>
</dbReference>
<reference evidence="1 2" key="1">
    <citation type="journal article" date="2019" name="bioRxiv">
        <title>Bacteria contribute to plant secondary compound degradation in a generalist herbivore system.</title>
        <authorList>
            <person name="Francoeur C.B."/>
            <person name="Khadempour L."/>
            <person name="Moreira-Soto R.D."/>
            <person name="Gotting K."/>
            <person name="Book A.J."/>
            <person name="Pinto-Tomas A.A."/>
            <person name="Keefover-Ring K."/>
            <person name="Currie C.R."/>
        </authorList>
    </citation>
    <scope>NUCLEOTIDE SEQUENCE [LARGE SCALE GENOMIC DNA]</scope>
    <source>
        <strain evidence="1">Acro-835</strain>
    </source>
</reference>
<comment type="caution">
    <text evidence="1">The sequence shown here is derived from an EMBL/GenBank/DDBJ whole genome shotgun (WGS) entry which is preliminary data.</text>
</comment>
<evidence type="ECO:0000313" key="1">
    <source>
        <dbReference type="EMBL" id="NIF20266.1"/>
    </source>
</evidence>
<gene>
    <name evidence="1" type="ORF">F3J40_01360</name>
</gene>
<proteinExistence type="predicted"/>
<organism evidence="1 2">
    <name type="scientific">Candidatus Pantoea multigeneris</name>
    <dbReference type="NCBI Taxonomy" id="2608357"/>
    <lineage>
        <taxon>Bacteria</taxon>
        <taxon>Pseudomonadati</taxon>
        <taxon>Pseudomonadota</taxon>
        <taxon>Gammaproteobacteria</taxon>
        <taxon>Enterobacterales</taxon>
        <taxon>Erwiniaceae</taxon>
        <taxon>Pantoea</taxon>
    </lineage>
</organism>
<name>A0ABX0R4E1_9GAMM</name>
<dbReference type="EMBL" id="VWXF01000001">
    <property type="protein sequence ID" value="NIF20266.1"/>
    <property type="molecule type" value="Genomic_DNA"/>
</dbReference>